<dbReference type="PIRSF" id="PIRSF000216">
    <property type="entry name" value="NADH_DH_24kDa"/>
    <property type="match status" value="1"/>
</dbReference>
<sequence>MAPSPAPAAASGGDKRLELLDAAMRRQQFQPDALLEVLRTAQELYGFLSRETLRHVGRSLRLPLSRVYGVATFYDHFTLRPSGEHTCTVCLGTACYVKGAGGIVAALRRDLGVGPGSTTPDGKVSFEVVRCVGACGIAPAVVYDHRMARAQAPAAVLERVRRWRR</sequence>
<organism evidence="7 8">
    <name type="scientific">Anaeromyxobacter oryzae</name>
    <dbReference type="NCBI Taxonomy" id="2918170"/>
    <lineage>
        <taxon>Bacteria</taxon>
        <taxon>Pseudomonadati</taxon>
        <taxon>Myxococcota</taxon>
        <taxon>Myxococcia</taxon>
        <taxon>Myxococcales</taxon>
        <taxon>Cystobacterineae</taxon>
        <taxon>Anaeromyxobacteraceae</taxon>
        <taxon>Anaeromyxobacter</taxon>
    </lineage>
</organism>
<dbReference type="PANTHER" id="PTHR43342:SF2">
    <property type="entry name" value="POTENTIAL NAD-REDUCING HYDROGENASE SUBUNIT"/>
    <property type="match status" value="1"/>
</dbReference>
<keyword evidence="3" id="KW-0479">Metal-binding</keyword>
<keyword evidence="4" id="KW-0408">Iron</keyword>
<dbReference type="InterPro" id="IPR028431">
    <property type="entry name" value="NADP_DH_HndA-like"/>
</dbReference>
<keyword evidence="5" id="KW-0411">Iron-sulfur</keyword>
<dbReference type="InterPro" id="IPR041921">
    <property type="entry name" value="NuoE_N"/>
</dbReference>
<evidence type="ECO:0000313" key="8">
    <source>
        <dbReference type="Proteomes" id="UP001162891"/>
    </source>
</evidence>
<keyword evidence="8" id="KW-1185">Reference proteome</keyword>
<proteinExistence type="inferred from homology"/>
<evidence type="ECO:0000256" key="1">
    <source>
        <dbReference type="ARBA" id="ARBA00010643"/>
    </source>
</evidence>
<accession>A0ABM7X1W3</accession>
<name>A0ABM7X1W3_9BACT</name>
<evidence type="ECO:0000256" key="3">
    <source>
        <dbReference type="ARBA" id="ARBA00022723"/>
    </source>
</evidence>
<evidence type="ECO:0000256" key="2">
    <source>
        <dbReference type="ARBA" id="ARBA00022714"/>
    </source>
</evidence>
<dbReference type="CDD" id="cd03064">
    <property type="entry name" value="TRX_Fd_NuoE"/>
    <property type="match status" value="1"/>
</dbReference>
<dbReference type="InterPro" id="IPR002023">
    <property type="entry name" value="NuoE-like"/>
</dbReference>
<gene>
    <name evidence="7" type="ORF">AMOR_47680</name>
</gene>
<comment type="similarity">
    <text evidence="1">Belongs to the complex I 24 kDa subunit family.</text>
</comment>
<keyword evidence="2" id="KW-0001">2Fe-2S</keyword>
<dbReference type="InterPro" id="IPR042128">
    <property type="entry name" value="NuoE_dom"/>
</dbReference>
<dbReference type="Gene3D" id="3.40.30.10">
    <property type="entry name" value="Glutaredoxin"/>
    <property type="match status" value="1"/>
</dbReference>
<dbReference type="EMBL" id="AP025591">
    <property type="protein sequence ID" value="BDG05772.1"/>
    <property type="molecule type" value="Genomic_DNA"/>
</dbReference>
<dbReference type="PANTHER" id="PTHR43342">
    <property type="entry name" value="NADH-QUINONE OXIDOREDUCTASE, E SUBUNIT"/>
    <property type="match status" value="1"/>
</dbReference>
<dbReference type="RefSeq" id="WP_248354889.1">
    <property type="nucleotide sequence ID" value="NZ_AP025591.1"/>
</dbReference>
<dbReference type="SUPFAM" id="SSF52833">
    <property type="entry name" value="Thioredoxin-like"/>
    <property type="match status" value="1"/>
</dbReference>
<dbReference type="Gene3D" id="1.10.10.1590">
    <property type="entry name" value="NADH-quinone oxidoreductase subunit E"/>
    <property type="match status" value="1"/>
</dbReference>
<comment type="cofactor">
    <cofactor evidence="6">
        <name>[2Fe-2S] cluster</name>
        <dbReference type="ChEBI" id="CHEBI:190135"/>
    </cofactor>
</comment>
<dbReference type="NCBIfam" id="NF005747">
    <property type="entry name" value="PRK07571.1"/>
    <property type="match status" value="1"/>
</dbReference>
<dbReference type="InterPro" id="IPR036249">
    <property type="entry name" value="Thioredoxin-like_sf"/>
</dbReference>
<evidence type="ECO:0000256" key="4">
    <source>
        <dbReference type="ARBA" id="ARBA00023004"/>
    </source>
</evidence>
<evidence type="ECO:0000256" key="5">
    <source>
        <dbReference type="ARBA" id="ARBA00023014"/>
    </source>
</evidence>
<dbReference type="Pfam" id="PF01257">
    <property type="entry name" value="2Fe-2S_thioredx"/>
    <property type="match status" value="1"/>
</dbReference>
<protein>
    <submittedName>
        <fullName evidence="7">Hydrogenase HoxE</fullName>
    </submittedName>
</protein>
<evidence type="ECO:0000256" key="6">
    <source>
        <dbReference type="ARBA" id="ARBA00034078"/>
    </source>
</evidence>
<reference evidence="8" key="1">
    <citation type="journal article" date="2022" name="Int. J. Syst. Evol. Microbiol.">
        <title>Anaeromyxobacter oryzae sp. nov., Anaeromyxobacter diazotrophicus sp. nov. and Anaeromyxobacter paludicola sp. nov., isolated from paddy soils.</title>
        <authorList>
            <person name="Itoh H."/>
            <person name="Xu Z."/>
            <person name="Mise K."/>
            <person name="Masuda Y."/>
            <person name="Ushijima N."/>
            <person name="Hayakawa C."/>
            <person name="Shiratori Y."/>
            <person name="Senoo K."/>
        </authorList>
    </citation>
    <scope>NUCLEOTIDE SEQUENCE [LARGE SCALE GENOMIC DNA]</scope>
    <source>
        <strain evidence="8">Red232</strain>
    </source>
</reference>
<evidence type="ECO:0000313" key="7">
    <source>
        <dbReference type="EMBL" id="BDG05772.1"/>
    </source>
</evidence>
<dbReference type="Proteomes" id="UP001162891">
    <property type="component" value="Chromosome"/>
</dbReference>